<keyword evidence="3" id="KW-1185">Reference proteome</keyword>
<sequence length="125" mass="14023">MGDVVGCPMTGIENYTMIAVDWLKSATEMISVILVATGVVVTSFKILQMISSPHLRNYNQARLTFSRYLVMALEFMLAADIVATAVKPSWNDLIMLGSIAIIRTFLNFFLQREMKEEEEAIKKVA</sequence>
<evidence type="ECO:0000313" key="3">
    <source>
        <dbReference type="Proteomes" id="UP000001882"/>
    </source>
</evidence>
<dbReference type="STRING" id="304371.MCP_2350"/>
<evidence type="ECO:0008006" key="4">
    <source>
        <dbReference type="Google" id="ProtNLM"/>
    </source>
</evidence>
<feature type="transmembrane region" description="Helical" evidence="1">
    <location>
        <begin position="29"/>
        <end position="47"/>
    </location>
</feature>
<reference evidence="2 3" key="2">
    <citation type="journal article" date="2008" name="Int. J. Syst. Evol. Microbiol.">
        <title>Methanocella paludicola gen. nov., sp. nov., a methane-producing archaeon, the first isolate of the lineage 'Rice Cluster I', and proposal of the new archaeal order Methanocellales ord. nov.</title>
        <authorList>
            <person name="Sakai S."/>
            <person name="Imachi H."/>
            <person name="Hanada S."/>
            <person name="Ohashi A."/>
            <person name="Harada H."/>
            <person name="Kamagata Y."/>
        </authorList>
    </citation>
    <scope>NUCLEOTIDE SEQUENCE [LARGE SCALE GENOMIC DNA]</scope>
    <source>
        <strain evidence="3">DSM 17711 / JCM 13418 / NBRC 101707 / SANAE</strain>
    </source>
</reference>
<keyword evidence="1" id="KW-1133">Transmembrane helix</keyword>
<dbReference type="Pfam" id="PF07784">
    <property type="entry name" value="DUF1622"/>
    <property type="match status" value="1"/>
</dbReference>
<dbReference type="EMBL" id="AP011532">
    <property type="protein sequence ID" value="BAI62422.1"/>
    <property type="molecule type" value="Genomic_DNA"/>
</dbReference>
<dbReference type="InParanoid" id="D1Z150"/>
<dbReference type="InterPro" id="IPR012427">
    <property type="entry name" value="DUF1622"/>
</dbReference>
<proteinExistence type="predicted"/>
<reference evidence="3" key="3">
    <citation type="journal article" date="2011" name="PLoS ONE">
        <title>Genome sequence of a mesophilic hydrogenotrophic methanogen Methanocella paludicola, the first cultivated representative of the order Methanocellales.</title>
        <authorList>
            <person name="Sakai S."/>
            <person name="Takaki Y."/>
            <person name="Shimamura S."/>
            <person name="Sekine M."/>
            <person name="Tajima T."/>
            <person name="Kosugi H."/>
            <person name="Ichikawa N."/>
            <person name="Tasumi E."/>
            <person name="Hiraki A.T."/>
            <person name="Shimizu A."/>
            <person name="Kato Y."/>
            <person name="Nishiko R."/>
            <person name="Mori K."/>
            <person name="Fujita N."/>
            <person name="Imachi H."/>
            <person name="Takai K."/>
        </authorList>
    </citation>
    <scope>NUCLEOTIDE SEQUENCE [LARGE SCALE GENOMIC DNA]</scope>
    <source>
        <strain evidence="3">DSM 17711 / JCM 13418 / NBRC 101707 / SANAE</strain>
    </source>
</reference>
<feature type="transmembrane region" description="Helical" evidence="1">
    <location>
        <begin position="68"/>
        <end position="87"/>
    </location>
</feature>
<dbReference type="eggNOG" id="arCOG03300">
    <property type="taxonomic scope" value="Archaea"/>
</dbReference>
<name>D1Z150_METPS</name>
<evidence type="ECO:0000313" key="2">
    <source>
        <dbReference type="EMBL" id="BAI62422.1"/>
    </source>
</evidence>
<dbReference type="PANTHER" id="PTHR38468">
    <property type="entry name" value="SLL0939 PROTEIN"/>
    <property type="match status" value="1"/>
</dbReference>
<keyword evidence="1" id="KW-0472">Membrane</keyword>
<dbReference type="PATRIC" id="fig|304371.9.peg.2394"/>
<accession>D1Z150</accession>
<dbReference type="PANTHER" id="PTHR38468:SF1">
    <property type="entry name" value="SLL0939 PROTEIN"/>
    <property type="match status" value="1"/>
</dbReference>
<reference evidence="2 3" key="1">
    <citation type="journal article" date="2007" name="Appl. Environ. Microbiol.">
        <title>Isolation of key methanogens for global methane emission from rice paddy fields: a novel isolate affiliated with the clone cluster rice cluster I.</title>
        <authorList>
            <person name="Sakai S."/>
            <person name="Imachi H."/>
            <person name="Sekiguchi Y."/>
            <person name="Ohashi A."/>
            <person name="Harada H."/>
            <person name="Kamagata Y."/>
        </authorList>
    </citation>
    <scope>NUCLEOTIDE SEQUENCE [LARGE SCALE GENOMIC DNA]</scope>
    <source>
        <strain evidence="3">DSM 17711 / JCM 13418 / NBRC 101707 / SANAE</strain>
    </source>
</reference>
<dbReference type="KEGG" id="mpd:MCP_2350"/>
<gene>
    <name evidence="2" type="ordered locus">MCP_2350</name>
</gene>
<organism evidence="2 3">
    <name type="scientific">Methanocella paludicola (strain DSM 17711 / JCM 13418 / NBRC 101707 / SANAE)</name>
    <dbReference type="NCBI Taxonomy" id="304371"/>
    <lineage>
        <taxon>Archaea</taxon>
        <taxon>Methanobacteriati</taxon>
        <taxon>Methanobacteriota</taxon>
        <taxon>Stenosarchaea group</taxon>
        <taxon>Methanomicrobia</taxon>
        <taxon>Methanocellales</taxon>
        <taxon>Methanocellaceae</taxon>
        <taxon>Methanocella</taxon>
    </lineage>
</organism>
<evidence type="ECO:0000256" key="1">
    <source>
        <dbReference type="SAM" id="Phobius"/>
    </source>
</evidence>
<dbReference type="AlphaFoldDB" id="D1Z150"/>
<feature type="transmembrane region" description="Helical" evidence="1">
    <location>
        <begin position="93"/>
        <end position="110"/>
    </location>
</feature>
<dbReference type="Proteomes" id="UP000001882">
    <property type="component" value="Chromosome"/>
</dbReference>
<protein>
    <recommendedName>
        <fullName evidence="4">DUF1622 domain-containing protein</fullName>
    </recommendedName>
</protein>
<keyword evidence="1" id="KW-0812">Transmembrane</keyword>